<dbReference type="PANTHER" id="PTHR13471:SF0">
    <property type="entry name" value="NUCLEAR EXOSOME REGULATOR NRDE2"/>
    <property type="match status" value="1"/>
</dbReference>
<protein>
    <submittedName>
        <fullName evidence="5">Uncharacterized protein</fullName>
    </submittedName>
</protein>
<dbReference type="Proteomes" id="UP001188597">
    <property type="component" value="Unassembled WGS sequence"/>
</dbReference>
<evidence type="ECO:0000256" key="4">
    <source>
        <dbReference type="SAM" id="MobiDB-lite"/>
    </source>
</evidence>
<keyword evidence="3" id="KW-0539">Nucleus</keyword>
<sequence length="166" mass="18507">MGKQSSLFPLFPQPPESTSPAASLTTPNTTPQWLSNPSFTADLAAINDAVSSRHATPQIQPEEEAEEEEEHEVVAGRPQYKLVESSGGDDSDHTNKKRKHKKRKSQSARYAYHYAAPSSRKPDVRSWSDTTTTKDHFFDSRGDRDNLAFGTIHQPFSLLQILDIAI</sequence>
<feature type="compositionally biased region" description="Polar residues" evidence="4">
    <location>
        <begin position="18"/>
        <end position="39"/>
    </location>
</feature>
<name>A0AA88VAN0_9ASTE</name>
<organism evidence="5 6">
    <name type="scientific">Escallonia herrerae</name>
    <dbReference type="NCBI Taxonomy" id="1293975"/>
    <lineage>
        <taxon>Eukaryota</taxon>
        <taxon>Viridiplantae</taxon>
        <taxon>Streptophyta</taxon>
        <taxon>Embryophyta</taxon>
        <taxon>Tracheophyta</taxon>
        <taxon>Spermatophyta</taxon>
        <taxon>Magnoliopsida</taxon>
        <taxon>eudicotyledons</taxon>
        <taxon>Gunneridae</taxon>
        <taxon>Pentapetalae</taxon>
        <taxon>asterids</taxon>
        <taxon>campanulids</taxon>
        <taxon>Escalloniales</taxon>
        <taxon>Escalloniaceae</taxon>
        <taxon>Escallonia</taxon>
    </lineage>
</organism>
<evidence type="ECO:0000256" key="2">
    <source>
        <dbReference type="ARBA" id="ARBA00009265"/>
    </source>
</evidence>
<evidence type="ECO:0000256" key="3">
    <source>
        <dbReference type="ARBA" id="ARBA00023242"/>
    </source>
</evidence>
<comment type="caution">
    <text evidence="5">The sequence shown here is derived from an EMBL/GenBank/DDBJ whole genome shotgun (WGS) entry which is preliminary data.</text>
</comment>
<dbReference type="EMBL" id="JAVXUP010002391">
    <property type="protein sequence ID" value="KAK3003605.1"/>
    <property type="molecule type" value="Genomic_DNA"/>
</dbReference>
<feature type="compositionally biased region" description="Basic residues" evidence="4">
    <location>
        <begin position="95"/>
        <end position="106"/>
    </location>
</feature>
<gene>
    <name evidence="5" type="ORF">RJ639_019158</name>
</gene>
<feature type="compositionally biased region" description="Basic and acidic residues" evidence="4">
    <location>
        <begin position="120"/>
        <end position="142"/>
    </location>
</feature>
<proteinExistence type="inferred from homology"/>
<accession>A0AA88VAN0</accession>
<feature type="compositionally biased region" description="Polar residues" evidence="4">
    <location>
        <begin position="49"/>
        <end position="59"/>
    </location>
</feature>
<feature type="compositionally biased region" description="Acidic residues" evidence="4">
    <location>
        <begin position="61"/>
        <end position="71"/>
    </location>
</feature>
<keyword evidence="6" id="KW-1185">Reference proteome</keyword>
<dbReference type="AlphaFoldDB" id="A0AA88VAN0"/>
<reference evidence="5" key="1">
    <citation type="submission" date="2022-12" db="EMBL/GenBank/DDBJ databases">
        <title>Draft genome assemblies for two species of Escallonia (Escalloniales).</title>
        <authorList>
            <person name="Chanderbali A."/>
            <person name="Dervinis C."/>
            <person name="Anghel I."/>
            <person name="Soltis D."/>
            <person name="Soltis P."/>
            <person name="Zapata F."/>
        </authorList>
    </citation>
    <scope>NUCLEOTIDE SEQUENCE</scope>
    <source>
        <strain evidence="5">UCBG64.0493</strain>
        <tissue evidence="5">Leaf</tissue>
    </source>
</reference>
<feature type="region of interest" description="Disordered" evidence="4">
    <location>
        <begin position="1"/>
        <end position="142"/>
    </location>
</feature>
<comment type="subcellular location">
    <subcellularLocation>
        <location evidence="1">Nucleus</location>
    </subcellularLocation>
</comment>
<evidence type="ECO:0000256" key="1">
    <source>
        <dbReference type="ARBA" id="ARBA00004123"/>
    </source>
</evidence>
<dbReference type="PANTHER" id="PTHR13471">
    <property type="entry name" value="TETRATRICOPEPTIDE-LIKE HELICAL"/>
    <property type="match status" value="1"/>
</dbReference>
<evidence type="ECO:0000313" key="5">
    <source>
        <dbReference type="EMBL" id="KAK3003605.1"/>
    </source>
</evidence>
<dbReference type="GO" id="GO:1902369">
    <property type="term" value="P:negative regulation of RNA catabolic process"/>
    <property type="evidence" value="ECO:0007669"/>
    <property type="project" value="TreeGrafter"/>
</dbReference>
<comment type="similarity">
    <text evidence="2">Belongs to the NRDE2 family.</text>
</comment>
<evidence type="ECO:0000313" key="6">
    <source>
        <dbReference type="Proteomes" id="UP001188597"/>
    </source>
</evidence>
<dbReference type="InterPro" id="IPR013633">
    <property type="entry name" value="NRDE-2"/>
</dbReference>
<dbReference type="GO" id="GO:0031048">
    <property type="term" value="P:regulatory ncRNA-mediated heterochromatin formation"/>
    <property type="evidence" value="ECO:0007669"/>
    <property type="project" value="TreeGrafter"/>
</dbReference>
<dbReference type="GO" id="GO:0071013">
    <property type="term" value="C:catalytic step 2 spliceosome"/>
    <property type="evidence" value="ECO:0007669"/>
    <property type="project" value="TreeGrafter"/>
</dbReference>